<evidence type="ECO:0000313" key="1">
    <source>
        <dbReference type="EMBL" id="EFU79657.1"/>
    </source>
</evidence>
<gene>
    <name evidence="1" type="ORF">HMPREF0388_1760</name>
</gene>
<proteinExistence type="predicted"/>
<dbReference type="RefSeq" id="WP_004010135.1">
    <property type="nucleotide sequence ID" value="NZ_GL622340.1"/>
</dbReference>
<reference evidence="1 2" key="1">
    <citation type="submission" date="2010-12" db="EMBL/GenBank/DDBJ databases">
        <authorList>
            <person name="Muzny D."/>
            <person name="Qin X."/>
            <person name="Deng J."/>
            <person name="Jiang H."/>
            <person name="Liu Y."/>
            <person name="Qu J."/>
            <person name="Song X.-Z."/>
            <person name="Zhang L."/>
            <person name="Thornton R."/>
            <person name="Coyle M."/>
            <person name="Francisco L."/>
            <person name="Jackson L."/>
            <person name="Javaid M."/>
            <person name="Korchina V."/>
            <person name="Kovar C."/>
            <person name="Mata R."/>
            <person name="Mathew T."/>
            <person name="Ngo R."/>
            <person name="Nguyen L."/>
            <person name="Nguyen N."/>
            <person name="Okwuonu G."/>
            <person name="Ongeri F."/>
            <person name="Pham C."/>
            <person name="Simmons D."/>
            <person name="Wilczek-Boney K."/>
            <person name="Hale W."/>
            <person name="Jakkamsetti A."/>
            <person name="Pham P."/>
            <person name="Ruth R."/>
            <person name="San Lucas F."/>
            <person name="Warren J."/>
            <person name="Zhang J."/>
            <person name="Zhao Z."/>
            <person name="Zhou C."/>
            <person name="Zhu D."/>
            <person name="Lee S."/>
            <person name="Bess C."/>
            <person name="Blankenburg K."/>
            <person name="Forbes L."/>
            <person name="Fu Q."/>
            <person name="Gubbala S."/>
            <person name="Hirani K."/>
            <person name="Jayaseelan J.C."/>
            <person name="Lara F."/>
            <person name="Munidasa M."/>
            <person name="Palculict T."/>
            <person name="Patil S."/>
            <person name="Pu L.-L."/>
            <person name="Saada N."/>
            <person name="Tang L."/>
            <person name="Weissenberger G."/>
            <person name="Zhu Y."/>
            <person name="Hemphill L."/>
            <person name="Shang Y."/>
            <person name="Youmans B."/>
            <person name="Ayvaz T."/>
            <person name="Ross M."/>
            <person name="Santibanez J."/>
            <person name="Aqrawi P."/>
            <person name="Gross S."/>
            <person name="Joshi V."/>
            <person name="Fowler G."/>
            <person name="Nazareth L."/>
            <person name="Reid J."/>
            <person name="Worley K."/>
            <person name="Petrosino J."/>
            <person name="Highlander S."/>
            <person name="Gibbs R."/>
        </authorList>
    </citation>
    <scope>NUCLEOTIDE SEQUENCE [LARGE SCALE GENOMIC DNA]</scope>
    <source>
        <strain evidence="1 2">ATCC 51333</strain>
    </source>
</reference>
<dbReference type="EMBL" id="AEPY01000011">
    <property type="protein sequence ID" value="EFU79657.1"/>
    <property type="molecule type" value="Genomic_DNA"/>
</dbReference>
<dbReference type="HOGENOM" id="CLU_3027314_0_0_11"/>
<evidence type="ECO:0000313" key="2">
    <source>
        <dbReference type="Proteomes" id="UP000005573"/>
    </source>
</evidence>
<organism evidence="1 2">
    <name type="scientific">Mobiluncus curtisii ATCC 51333</name>
    <dbReference type="NCBI Taxonomy" id="887326"/>
    <lineage>
        <taxon>Bacteria</taxon>
        <taxon>Bacillati</taxon>
        <taxon>Actinomycetota</taxon>
        <taxon>Actinomycetes</taxon>
        <taxon>Actinomycetales</taxon>
        <taxon>Actinomycetaceae</taxon>
        <taxon>Mobiluncus</taxon>
    </lineage>
</organism>
<sequence length="55" mass="6062">MKDITITISRIKDHTGTSYHAETTGNPDPETARQLLKIGESILTHNGKISKGEQK</sequence>
<dbReference type="Proteomes" id="UP000005573">
    <property type="component" value="Unassembled WGS sequence"/>
</dbReference>
<dbReference type="AlphaFoldDB" id="E6M127"/>
<name>E6M127_9ACTO</name>
<accession>E6M127</accession>
<comment type="caution">
    <text evidence="1">The sequence shown here is derived from an EMBL/GenBank/DDBJ whole genome shotgun (WGS) entry which is preliminary data.</text>
</comment>
<protein>
    <submittedName>
        <fullName evidence="1">Uncharacterized protein</fullName>
    </submittedName>
</protein>